<dbReference type="Gene3D" id="3.30.110.60">
    <property type="entry name" value="YhbY-like"/>
    <property type="match status" value="2"/>
</dbReference>
<dbReference type="EMBL" id="JABFUD020000002">
    <property type="protein sequence ID" value="KAI5083424.1"/>
    <property type="molecule type" value="Genomic_DNA"/>
</dbReference>
<organism evidence="10 11">
    <name type="scientific">Adiantum capillus-veneris</name>
    <name type="common">Maidenhair fern</name>
    <dbReference type="NCBI Taxonomy" id="13818"/>
    <lineage>
        <taxon>Eukaryota</taxon>
        <taxon>Viridiplantae</taxon>
        <taxon>Streptophyta</taxon>
        <taxon>Embryophyta</taxon>
        <taxon>Tracheophyta</taxon>
        <taxon>Polypodiopsida</taxon>
        <taxon>Polypodiidae</taxon>
        <taxon>Polypodiales</taxon>
        <taxon>Pteridineae</taxon>
        <taxon>Pteridaceae</taxon>
        <taxon>Vittarioideae</taxon>
        <taxon>Adiantum</taxon>
    </lineage>
</organism>
<dbReference type="SMART" id="SM01103">
    <property type="entry name" value="CRS1_YhbY"/>
    <property type="match status" value="2"/>
</dbReference>
<dbReference type="Pfam" id="PF01985">
    <property type="entry name" value="CRS1_YhbY"/>
    <property type="match status" value="2"/>
</dbReference>
<protein>
    <recommendedName>
        <fullName evidence="9">CRM domain-containing protein</fullName>
    </recommendedName>
</protein>
<dbReference type="GO" id="GO:0006397">
    <property type="term" value="P:mRNA processing"/>
    <property type="evidence" value="ECO:0007669"/>
    <property type="project" value="UniProtKB-KW"/>
</dbReference>
<proteinExistence type="predicted"/>
<feature type="region of interest" description="Disordered" evidence="8">
    <location>
        <begin position="950"/>
        <end position="969"/>
    </location>
</feature>
<dbReference type="SUPFAM" id="SSF75471">
    <property type="entry name" value="YhbY-like"/>
    <property type="match status" value="2"/>
</dbReference>
<evidence type="ECO:0000259" key="9">
    <source>
        <dbReference type="PROSITE" id="PS51295"/>
    </source>
</evidence>
<keyword evidence="5" id="KW-0508">mRNA splicing</keyword>
<dbReference type="Proteomes" id="UP000886520">
    <property type="component" value="Chromosome 3"/>
</dbReference>
<keyword evidence="1" id="KW-0507">mRNA processing</keyword>
<feature type="compositionally biased region" description="Low complexity" evidence="8">
    <location>
        <begin position="208"/>
        <end position="228"/>
    </location>
</feature>
<dbReference type="InterPro" id="IPR044599">
    <property type="entry name" value="CAF1P_plant"/>
</dbReference>
<evidence type="ECO:0000256" key="8">
    <source>
        <dbReference type="SAM" id="MobiDB-lite"/>
    </source>
</evidence>
<evidence type="ECO:0000256" key="7">
    <source>
        <dbReference type="PROSITE-ProRule" id="PRU00626"/>
    </source>
</evidence>
<dbReference type="AlphaFoldDB" id="A0A9D4ZPU5"/>
<evidence type="ECO:0000256" key="2">
    <source>
        <dbReference type="ARBA" id="ARBA00022737"/>
    </source>
</evidence>
<dbReference type="GO" id="GO:1990904">
    <property type="term" value="C:ribonucleoprotein complex"/>
    <property type="evidence" value="ECO:0007669"/>
    <property type="project" value="UniProtKB-KW"/>
</dbReference>
<feature type="region of interest" description="Disordered" evidence="8">
    <location>
        <begin position="298"/>
        <end position="317"/>
    </location>
</feature>
<feature type="region of interest" description="Disordered" evidence="8">
    <location>
        <begin position="344"/>
        <end position="365"/>
    </location>
</feature>
<name>A0A9D4ZPU5_ADICA</name>
<evidence type="ECO:0000313" key="10">
    <source>
        <dbReference type="EMBL" id="KAI5083424.1"/>
    </source>
</evidence>
<comment type="caution">
    <text evidence="10">The sequence shown here is derived from an EMBL/GenBank/DDBJ whole genome shotgun (WGS) entry which is preliminary data.</text>
</comment>
<feature type="compositionally biased region" description="Basic and acidic residues" evidence="8">
    <location>
        <begin position="950"/>
        <end position="966"/>
    </location>
</feature>
<dbReference type="FunFam" id="3.30.110.60:FF:000002">
    <property type="entry name" value="CRS2-associated factor 1, chloroplastic"/>
    <property type="match status" value="1"/>
</dbReference>
<feature type="domain" description="CRM" evidence="9">
    <location>
        <begin position="529"/>
        <end position="625"/>
    </location>
</feature>
<keyword evidence="11" id="KW-1185">Reference proteome</keyword>
<evidence type="ECO:0000256" key="3">
    <source>
        <dbReference type="ARBA" id="ARBA00022884"/>
    </source>
</evidence>
<sequence>MPTEETQRLQRKGLLAYTNGTSQATNFGGDADLKPDFSTRLLKILAGFKKDGELNDAKSADTQFVKGNLQEVNMQGLPQSEDFTGHQLQNRLARDLKRQAKSLCGTPDCGEGFSPNKNELDSYLQSDEHFWDSPQIKEEVTQFNHLHLEETDFSSESDDDCQSEENRQALHEQGMFALNCSTQPFEVQKAIQSEFSPPPVNKQQGFISPRHLSRSSGSRSNPSRSSIPGLRSKYSKPDPKAKQLKEPAKPLCLLPKFEVMAQASDKSLLHPDDLNSNGLSDVLEDITVCNRSLSKRSNHGMSNGFEDSSEQTIKQPKDSIDFEWSDSEEEMDVRAEDCQLFEWSDSDEDNTGQNVPHTRDENGKKKGVLSFDTKHSVQQLTLPRKGLRTKTTAIRPLTWYNREECEKLGSITYVDSKLLHQPPATVKFLEVPPWKSQKFPHLPFEFQYSYSEIPKAPILGFRDHYSPFGPKTMERPWTGRPLPKPRNLLRDNIPSSYSVVQRLKSFEFSFNRKGVPPSRVMSREEVLGQPLTDYEVKRLVKNCHIEKRQVNLGRDGLTHNMLHLIHTHWKSRPVCRIKCRGAPTLDMDNVCFHIEDKTGGQIIYRTGCVLYVFRGRHYSYNHRPVLPLMLYRPSSPVYPKLVPQAPAGLTIEEARQLRILGQKVKPLIKLRKNGAFPDLVKVVRDAFMVDDLVSLEYDDLKAGDYRKIGAKLKELVPCVLLSFRNQRIVLWKGKDSNPSSTHISESRVKETRLIAAPSEQLIDAEGSFIKASEPKSVDLTVEAADVCIQKGEDTLVESEEENIELQPNSEQHVQTKIEAHGAAWDRVLPEDEPKTSSMLEDIWDMALKDGIAVELEGVDLEADLVLQVTSVFSEVAPSGPEYTNRVVNKLRLQGVYEKSSKEFSVRFNRKRKTLPRLQRSQKQASRPLKVKRHPDILHSRAAVPVGIPHDAIEKPNRHGTDGKQSKLDSVPNRFTKTKFAELGCLIGVAMVLMNRESRMSLLGVHGFPFRIHPLHGSLYGVLQASSFMSLIVFRELVKEWDLFLGARSTFSLTQ</sequence>
<keyword evidence="2" id="KW-0677">Repeat</keyword>
<keyword evidence="3 7" id="KW-0694">RNA-binding</keyword>
<dbReference type="InterPro" id="IPR001890">
    <property type="entry name" value="RNA-binding_CRM"/>
</dbReference>
<dbReference type="InterPro" id="IPR035920">
    <property type="entry name" value="YhbY-like_sf"/>
</dbReference>
<dbReference type="PANTHER" id="PTHR46247:SF1">
    <property type="entry name" value="CRS2-ASSOCIATED FACTOR 1, CHLOROPLASTIC"/>
    <property type="match status" value="1"/>
</dbReference>
<dbReference type="PROSITE" id="PS51295">
    <property type="entry name" value="CRM"/>
    <property type="match status" value="2"/>
</dbReference>
<feature type="compositionally biased region" description="Basic and acidic residues" evidence="8">
    <location>
        <begin position="235"/>
        <end position="247"/>
    </location>
</feature>
<keyword evidence="4" id="KW-0809">Transit peptide</keyword>
<feature type="compositionally biased region" description="Polar residues" evidence="8">
    <location>
        <begin position="195"/>
        <end position="206"/>
    </location>
</feature>
<reference evidence="10" key="1">
    <citation type="submission" date="2021-01" db="EMBL/GenBank/DDBJ databases">
        <title>Adiantum capillus-veneris genome.</title>
        <authorList>
            <person name="Fang Y."/>
            <person name="Liao Q."/>
        </authorList>
    </citation>
    <scope>NUCLEOTIDE SEQUENCE</scope>
    <source>
        <strain evidence="10">H3</strain>
        <tissue evidence="10">Leaf</tissue>
    </source>
</reference>
<evidence type="ECO:0000256" key="6">
    <source>
        <dbReference type="ARBA" id="ARBA00023274"/>
    </source>
</evidence>
<dbReference type="GO" id="GO:0003723">
    <property type="term" value="F:RNA binding"/>
    <property type="evidence" value="ECO:0007669"/>
    <property type="project" value="UniProtKB-UniRule"/>
</dbReference>
<dbReference type="PANTHER" id="PTHR46247">
    <property type="entry name" value="CRS2-ASSOCIATED FACTOR 1, CHLOROPLASTIC"/>
    <property type="match status" value="1"/>
</dbReference>
<feature type="region of interest" description="Disordered" evidence="8">
    <location>
        <begin position="195"/>
        <end position="247"/>
    </location>
</feature>
<evidence type="ECO:0000256" key="5">
    <source>
        <dbReference type="ARBA" id="ARBA00023187"/>
    </source>
</evidence>
<evidence type="ECO:0000256" key="1">
    <source>
        <dbReference type="ARBA" id="ARBA00022664"/>
    </source>
</evidence>
<feature type="domain" description="CRM" evidence="9">
    <location>
        <begin position="647"/>
        <end position="743"/>
    </location>
</feature>
<accession>A0A9D4ZPU5</accession>
<evidence type="ECO:0000256" key="4">
    <source>
        <dbReference type="ARBA" id="ARBA00022946"/>
    </source>
</evidence>
<gene>
    <name evidence="10" type="ORF">GOP47_0003167</name>
</gene>
<dbReference type="OrthoDB" id="10388582at2759"/>
<evidence type="ECO:0000313" key="11">
    <source>
        <dbReference type="Proteomes" id="UP000886520"/>
    </source>
</evidence>
<dbReference type="GO" id="GO:0000373">
    <property type="term" value="P:Group II intron splicing"/>
    <property type="evidence" value="ECO:0007669"/>
    <property type="project" value="InterPro"/>
</dbReference>
<keyword evidence="6" id="KW-0687">Ribonucleoprotein</keyword>